<accession>A0A914YD95</accession>
<dbReference type="Gene3D" id="3.40.50.300">
    <property type="entry name" value="P-loop containing nucleotide triphosphate hydrolases"/>
    <property type="match status" value="1"/>
</dbReference>
<proteinExistence type="predicted"/>
<sequence>MQLVVLDCDTINHPSQLAKTSLAPIHVYIKISSPKVLQRLIKSRGKSQSRNMNVQMVAAEKLAQCPQDMFDVVLDENQLEDACEHLADYLESYWRATHPPVRSPPRIKRGAMSNRGPSNLYTPAQMMQGGGPMYSHPSTSSMTMMGQSSMLPTSAAQSLLLQQQQQQQQQSRVPTIAVQQVTIINY</sequence>
<dbReference type="InterPro" id="IPR000584">
    <property type="entry name" value="VDCC_L_bsu"/>
</dbReference>
<protein>
    <submittedName>
        <fullName evidence="3">Guanylate kinase/L-type calcium channel beta subunit domain-containing protein</fullName>
    </submittedName>
</protein>
<name>A0A914YD95_9BILA</name>
<dbReference type="PRINTS" id="PR01626">
    <property type="entry name" value="LCACHANNELB"/>
</dbReference>
<dbReference type="InterPro" id="IPR008145">
    <property type="entry name" value="GK/Ca_channel_bsu"/>
</dbReference>
<dbReference type="AlphaFoldDB" id="A0A914YD95"/>
<evidence type="ECO:0000259" key="1">
    <source>
        <dbReference type="Pfam" id="PF00625"/>
    </source>
</evidence>
<dbReference type="WBParaSite" id="PSU_v2.g17268.t1">
    <property type="protein sequence ID" value="PSU_v2.g17268.t1"/>
    <property type="gene ID" value="PSU_v2.g17268"/>
</dbReference>
<evidence type="ECO:0000313" key="3">
    <source>
        <dbReference type="WBParaSite" id="PSU_v2.g17268.t1"/>
    </source>
</evidence>
<dbReference type="GO" id="GO:0005891">
    <property type="term" value="C:voltage-gated calcium channel complex"/>
    <property type="evidence" value="ECO:0007669"/>
    <property type="project" value="InterPro"/>
</dbReference>
<dbReference type="GO" id="GO:0005245">
    <property type="term" value="F:voltage-gated calcium channel activity"/>
    <property type="evidence" value="ECO:0007669"/>
    <property type="project" value="InterPro"/>
</dbReference>
<dbReference type="InterPro" id="IPR027417">
    <property type="entry name" value="P-loop_NTPase"/>
</dbReference>
<keyword evidence="2" id="KW-1185">Reference proteome</keyword>
<organism evidence="2 3">
    <name type="scientific">Panagrolaimus superbus</name>
    <dbReference type="NCBI Taxonomy" id="310955"/>
    <lineage>
        <taxon>Eukaryota</taxon>
        <taxon>Metazoa</taxon>
        <taxon>Ecdysozoa</taxon>
        <taxon>Nematoda</taxon>
        <taxon>Chromadorea</taxon>
        <taxon>Rhabditida</taxon>
        <taxon>Tylenchina</taxon>
        <taxon>Panagrolaimomorpha</taxon>
        <taxon>Panagrolaimoidea</taxon>
        <taxon>Panagrolaimidae</taxon>
        <taxon>Panagrolaimus</taxon>
    </lineage>
</organism>
<dbReference type="SUPFAM" id="SSF52540">
    <property type="entry name" value="P-loop containing nucleoside triphosphate hydrolases"/>
    <property type="match status" value="1"/>
</dbReference>
<evidence type="ECO:0000313" key="2">
    <source>
        <dbReference type="Proteomes" id="UP000887577"/>
    </source>
</evidence>
<dbReference type="Pfam" id="PF00625">
    <property type="entry name" value="Guanylate_kin"/>
    <property type="match status" value="1"/>
</dbReference>
<reference evidence="3" key="1">
    <citation type="submission" date="2022-11" db="UniProtKB">
        <authorList>
            <consortium name="WormBaseParasite"/>
        </authorList>
    </citation>
    <scope>IDENTIFICATION</scope>
</reference>
<feature type="domain" description="Guanylate kinase/L-type calcium channel beta subunit" evidence="1">
    <location>
        <begin position="4"/>
        <end position="92"/>
    </location>
</feature>
<dbReference type="Proteomes" id="UP000887577">
    <property type="component" value="Unplaced"/>
</dbReference>
<dbReference type="PANTHER" id="PTHR11824">
    <property type="entry name" value="VOLTAGE-DEPENDENT CALCIUM CHANNEL BETA SUBUNIT"/>
    <property type="match status" value="1"/>
</dbReference>